<name>A0ABS9UQP9_9BACT</name>
<dbReference type="RefSeq" id="WP_241275256.1">
    <property type="nucleotide sequence ID" value="NZ_JAKZGS010000009.1"/>
</dbReference>
<keyword evidence="2" id="KW-1185">Reference proteome</keyword>
<organism evidence="1 2">
    <name type="scientific">Belliella calami</name>
    <dbReference type="NCBI Taxonomy" id="2923436"/>
    <lineage>
        <taxon>Bacteria</taxon>
        <taxon>Pseudomonadati</taxon>
        <taxon>Bacteroidota</taxon>
        <taxon>Cytophagia</taxon>
        <taxon>Cytophagales</taxon>
        <taxon>Cyclobacteriaceae</taxon>
        <taxon>Belliella</taxon>
    </lineage>
</organism>
<reference evidence="1" key="1">
    <citation type="submission" date="2022-03" db="EMBL/GenBank/DDBJ databases">
        <title>De novo assembled genomes of Belliella spp. (Cyclobacteriaceae) strains.</title>
        <authorList>
            <person name="Szabo A."/>
            <person name="Korponai K."/>
            <person name="Felfoldi T."/>
        </authorList>
    </citation>
    <scope>NUCLEOTIDE SEQUENCE</scope>
    <source>
        <strain evidence="1">DSM 107340</strain>
    </source>
</reference>
<dbReference type="EMBL" id="JAKZGS010000009">
    <property type="protein sequence ID" value="MCH7398754.1"/>
    <property type="molecule type" value="Genomic_DNA"/>
</dbReference>
<evidence type="ECO:0000313" key="2">
    <source>
        <dbReference type="Proteomes" id="UP001165488"/>
    </source>
</evidence>
<comment type="caution">
    <text evidence="1">The sequence shown here is derived from an EMBL/GenBank/DDBJ whole genome shotgun (WGS) entry which is preliminary data.</text>
</comment>
<sequence>MNFTKILFILGFIFLMSFQTKAQSRFAIGVQGGVSRLSSETIAVSDQLNGFNAIGSEDANVFIFSRYYFLSNWSARFGIGVMGLSTAHQFENSKFGRINNGVNGQFLLSIDRFIPFGSSNWGGLVSLGLNGVYLGESAGEIRRITSEEGARIGAHLIPDVNGNVGSIMGHDVEYFTRDSEILVHLRPEVGIYRKFDRQILGLSFVYGHAIGKPLYKNDFNRISLHQQDFSSKHQFSGSFVAVQVGYEFQF</sequence>
<dbReference type="Proteomes" id="UP001165488">
    <property type="component" value="Unassembled WGS sequence"/>
</dbReference>
<proteinExistence type="predicted"/>
<evidence type="ECO:0000313" key="1">
    <source>
        <dbReference type="EMBL" id="MCH7398754.1"/>
    </source>
</evidence>
<protein>
    <recommendedName>
        <fullName evidence="3">Outer membrane protein beta-barrel domain-containing protein</fullName>
    </recommendedName>
</protein>
<evidence type="ECO:0008006" key="3">
    <source>
        <dbReference type="Google" id="ProtNLM"/>
    </source>
</evidence>
<accession>A0ABS9UQP9</accession>
<gene>
    <name evidence="1" type="ORF">MM236_12185</name>
</gene>